<dbReference type="Pfam" id="PF00702">
    <property type="entry name" value="Hydrolase"/>
    <property type="match status" value="1"/>
</dbReference>
<dbReference type="InterPro" id="IPR051600">
    <property type="entry name" value="Beta-PGM-like"/>
</dbReference>
<comment type="caution">
    <text evidence="5">The sequence shown here is derived from an EMBL/GenBank/DDBJ whole genome shotgun (WGS) entry which is preliminary data.</text>
</comment>
<protein>
    <submittedName>
        <fullName evidence="5">HAD superfamily hydrolase (TIGR01509 family)</fullName>
    </submittedName>
</protein>
<dbReference type="GO" id="GO:0046872">
    <property type="term" value="F:metal ion binding"/>
    <property type="evidence" value="ECO:0007669"/>
    <property type="project" value="UniProtKB-KW"/>
</dbReference>
<dbReference type="SFLD" id="SFLDS00003">
    <property type="entry name" value="Haloacid_Dehalogenase"/>
    <property type="match status" value="1"/>
</dbReference>
<keyword evidence="3" id="KW-0479">Metal-binding</keyword>
<dbReference type="InterPro" id="IPR023198">
    <property type="entry name" value="PGP-like_dom2"/>
</dbReference>
<dbReference type="NCBIfam" id="TIGR01509">
    <property type="entry name" value="HAD-SF-IA-v3"/>
    <property type="match status" value="1"/>
</dbReference>
<reference evidence="5 6" key="1">
    <citation type="submission" date="2018-08" db="EMBL/GenBank/DDBJ databases">
        <title>Genomic Encyclopedia of Type Strains, Phase IV (KMG-IV): sequencing the most valuable type-strain genomes for metagenomic binning, comparative biology and taxonomic classification.</title>
        <authorList>
            <person name="Goeker M."/>
        </authorList>
    </citation>
    <scope>NUCLEOTIDE SEQUENCE [LARGE SCALE GENOMIC DNA]</scope>
    <source>
        <strain evidence="5 6">DSM 25527</strain>
    </source>
</reference>
<evidence type="ECO:0000313" key="6">
    <source>
        <dbReference type="Proteomes" id="UP000266568"/>
    </source>
</evidence>
<organism evidence="5 6">
    <name type="scientific">Hephaestia caeni</name>
    <dbReference type="NCBI Taxonomy" id="645617"/>
    <lineage>
        <taxon>Bacteria</taxon>
        <taxon>Pseudomonadati</taxon>
        <taxon>Pseudomonadota</taxon>
        <taxon>Alphaproteobacteria</taxon>
        <taxon>Sphingomonadales</taxon>
        <taxon>Sphingomonadaceae</taxon>
        <taxon>Hephaestia</taxon>
    </lineage>
</organism>
<dbReference type="InterPro" id="IPR006439">
    <property type="entry name" value="HAD-SF_hydro_IA"/>
</dbReference>
<keyword evidence="4" id="KW-0460">Magnesium</keyword>
<dbReference type="InterPro" id="IPR036412">
    <property type="entry name" value="HAD-like_sf"/>
</dbReference>
<keyword evidence="6" id="KW-1185">Reference proteome</keyword>
<dbReference type="PANTHER" id="PTHR46193">
    <property type="entry name" value="6-PHOSPHOGLUCONATE PHOSPHATASE"/>
    <property type="match status" value="1"/>
</dbReference>
<dbReference type="Gene3D" id="3.40.50.1000">
    <property type="entry name" value="HAD superfamily/HAD-like"/>
    <property type="match status" value="1"/>
</dbReference>
<evidence type="ECO:0000256" key="4">
    <source>
        <dbReference type="ARBA" id="ARBA00022842"/>
    </source>
</evidence>
<name>A0A397P686_9SPHN</name>
<dbReference type="Proteomes" id="UP000266568">
    <property type="component" value="Unassembled WGS sequence"/>
</dbReference>
<dbReference type="Gene3D" id="1.10.150.240">
    <property type="entry name" value="Putative phosphatase, domain 2"/>
    <property type="match status" value="1"/>
</dbReference>
<evidence type="ECO:0000256" key="2">
    <source>
        <dbReference type="ARBA" id="ARBA00006171"/>
    </source>
</evidence>
<accession>A0A397P686</accession>
<comment type="similarity">
    <text evidence="2">Belongs to the HAD-like hydrolase superfamily. CbbY/CbbZ/Gph/YieH family.</text>
</comment>
<dbReference type="InterPro" id="IPR023214">
    <property type="entry name" value="HAD_sf"/>
</dbReference>
<comment type="cofactor">
    <cofactor evidence="1">
        <name>Mg(2+)</name>
        <dbReference type="ChEBI" id="CHEBI:18420"/>
    </cofactor>
</comment>
<gene>
    <name evidence="5" type="ORF">DFR49_2632</name>
</gene>
<dbReference type="GO" id="GO:0016787">
    <property type="term" value="F:hydrolase activity"/>
    <property type="evidence" value="ECO:0007669"/>
    <property type="project" value="UniProtKB-KW"/>
</dbReference>
<sequence length="236" mass="24534">MSVVTGADRHSVAVLPADALIFDFDGVLLESEYAGNAQIARYLTAIGHPHTPEEAMTHYMGLAGADFVAAIERRIGRPLPHDFHAARAEEDARVLAEGLDPVAGAIAFVRALPADLPRAIASSSSSAWIETHLDHLGLRADFGSMVFSGREHVARGKPAPDVYLHAARALGVRIDRCTIIEDSPVGATGAVASGASVIGLCAGRHCPPGHAETLRAIGVDAVAGDFASVARLIGIG</sequence>
<keyword evidence="5" id="KW-0378">Hydrolase</keyword>
<proteinExistence type="inferred from homology"/>
<dbReference type="AlphaFoldDB" id="A0A397P686"/>
<dbReference type="SFLD" id="SFLDG01129">
    <property type="entry name" value="C1.5:_HAD__Beta-PGM__Phosphata"/>
    <property type="match status" value="1"/>
</dbReference>
<evidence type="ECO:0000313" key="5">
    <source>
        <dbReference type="EMBL" id="RIA44388.1"/>
    </source>
</evidence>
<dbReference type="PANTHER" id="PTHR46193:SF10">
    <property type="entry name" value="6-PHOSPHOGLUCONATE PHOSPHATASE"/>
    <property type="match status" value="1"/>
</dbReference>
<dbReference type="EMBL" id="QXDC01000003">
    <property type="protein sequence ID" value="RIA44388.1"/>
    <property type="molecule type" value="Genomic_DNA"/>
</dbReference>
<evidence type="ECO:0000256" key="3">
    <source>
        <dbReference type="ARBA" id="ARBA00022723"/>
    </source>
</evidence>
<dbReference type="SUPFAM" id="SSF56784">
    <property type="entry name" value="HAD-like"/>
    <property type="match status" value="1"/>
</dbReference>
<evidence type="ECO:0000256" key="1">
    <source>
        <dbReference type="ARBA" id="ARBA00001946"/>
    </source>
</evidence>
<dbReference type="RefSeq" id="WP_425454944.1">
    <property type="nucleotide sequence ID" value="NZ_QXDC01000003.1"/>
</dbReference>